<accession>V6L643</accession>
<gene>
    <name evidence="1" type="ORF">M878_00815</name>
</gene>
<dbReference type="AlphaFoldDB" id="V6L643"/>
<dbReference type="PATRIC" id="fig|1352936.5.peg.194"/>
<sequence length="111" mass="12172">MGARHSVYFQDGPVFLLDVGADARILARYDYGAPAALVACFGAGRVAVTGPHSEASDGWCTDYGLLVHHTLDLARDLVERTARRLLCAWSVPQASCWSSRRSPVSRRPRRS</sequence>
<dbReference type="HOGENOM" id="CLU_2157020_0_0_11"/>
<name>V6L643_STRRC</name>
<protein>
    <submittedName>
        <fullName evidence="1">Uncharacterized protein</fullName>
    </submittedName>
</protein>
<reference evidence="1 2" key="1">
    <citation type="journal article" date="2014" name="Genome Announc.">
        <title>Draft Genome Sequence of Streptomyces roseochromogenes subsp. oscitans DS 12.976, Producer of the Aminocoumarin Antibiotic Clorobiocin.</title>
        <authorList>
            <person name="Ruckert C."/>
            <person name="Kalinowski J."/>
            <person name="Heide L."/>
            <person name="Apel A.K."/>
        </authorList>
    </citation>
    <scope>NUCLEOTIDE SEQUENCE [LARGE SCALE GENOMIC DNA]</scope>
    <source>
        <strain evidence="1 2">DS 12.976</strain>
    </source>
</reference>
<dbReference type="RefSeq" id="WP_023544202.1">
    <property type="nucleotide sequence ID" value="NZ_CM002285.1"/>
</dbReference>
<keyword evidence="2" id="KW-1185">Reference proteome</keyword>
<dbReference type="STRING" id="1352936.M878_00815"/>
<proteinExistence type="predicted"/>
<evidence type="ECO:0000313" key="1">
    <source>
        <dbReference type="EMBL" id="EST36669.1"/>
    </source>
</evidence>
<dbReference type="EMBL" id="AWQX01000006">
    <property type="protein sequence ID" value="EST36669.1"/>
    <property type="molecule type" value="Genomic_DNA"/>
</dbReference>
<organism evidence="1 2">
    <name type="scientific">Streptomyces roseochromogenus subsp. oscitans DS 12.976</name>
    <dbReference type="NCBI Taxonomy" id="1352936"/>
    <lineage>
        <taxon>Bacteria</taxon>
        <taxon>Bacillati</taxon>
        <taxon>Actinomycetota</taxon>
        <taxon>Actinomycetes</taxon>
        <taxon>Kitasatosporales</taxon>
        <taxon>Streptomycetaceae</taxon>
        <taxon>Streptomyces</taxon>
    </lineage>
</organism>
<comment type="caution">
    <text evidence="1">The sequence shown here is derived from an EMBL/GenBank/DDBJ whole genome shotgun (WGS) entry which is preliminary data.</text>
</comment>
<dbReference type="Proteomes" id="UP000017984">
    <property type="component" value="Chromosome"/>
</dbReference>
<evidence type="ECO:0000313" key="2">
    <source>
        <dbReference type="Proteomes" id="UP000017984"/>
    </source>
</evidence>